<evidence type="ECO:0000313" key="2">
    <source>
        <dbReference type="Proteomes" id="UP000028059"/>
    </source>
</evidence>
<accession>A0A081RMH4</accession>
<comment type="caution">
    <text evidence="1">The sequence shown here is derived from an EMBL/GenBank/DDBJ whole genome shotgun (WGS) entry which is preliminary data.</text>
</comment>
<evidence type="ECO:0000313" key="1">
    <source>
        <dbReference type="EMBL" id="KEQ56397.1"/>
    </source>
</evidence>
<dbReference type="Proteomes" id="UP000028059">
    <property type="component" value="Unassembled WGS sequence"/>
</dbReference>
<protein>
    <submittedName>
        <fullName evidence="1">Uncharacterized protein</fullName>
    </submittedName>
</protein>
<dbReference type="AlphaFoldDB" id="A0A081RMH4"/>
<sequence>MKQVIIISISIIFLFVPLNVNAISVGEFEKLLQGVQTQDDVDLLLSHLFKNTDYLKTCKDLLEAVAEIDAKMLFPVHTEHPDAYNKISKNITIVEEGVKYELI</sequence>
<name>A0A081RMH4_9ARCH</name>
<proteinExistence type="predicted"/>
<dbReference type="EMBL" id="JOKN01000020">
    <property type="protein sequence ID" value="KEQ56397.1"/>
    <property type="molecule type" value="Genomic_DNA"/>
</dbReference>
<keyword evidence="2" id="KW-1185">Reference proteome</keyword>
<reference evidence="1 2" key="1">
    <citation type="submission" date="2014-06" db="EMBL/GenBank/DDBJ databases">
        <authorList>
            <person name="Ngugi D.K."/>
            <person name="Blom J."/>
            <person name="Alam I."/>
            <person name="Rashid M."/>
            <person name="Ba Alawi W."/>
            <person name="Zhang G."/>
            <person name="Hikmawan T."/>
            <person name="Guan Y."/>
            <person name="Antunes A."/>
            <person name="Siam R."/>
            <person name="ElDorry H."/>
            <person name="Bajic V."/>
            <person name="Stingl U."/>
        </authorList>
    </citation>
    <scope>NUCLEOTIDE SEQUENCE [LARGE SCALE GENOMIC DNA]</scope>
    <source>
        <strain evidence="1">SCGC AAA799-N04</strain>
    </source>
</reference>
<organism evidence="1 2">
    <name type="scientific">Marine Group I thaumarchaeote SCGC AAA799-N04</name>
    <dbReference type="NCBI Taxonomy" id="1502293"/>
    <lineage>
        <taxon>Archaea</taxon>
        <taxon>Nitrososphaerota</taxon>
        <taxon>Marine Group I</taxon>
    </lineage>
</organism>
<gene>
    <name evidence="1" type="ORF">AAA799N04_01169</name>
</gene>